<keyword evidence="2" id="KW-1185">Reference proteome</keyword>
<comment type="caution">
    <text evidence="1">The sequence shown here is derived from an EMBL/GenBank/DDBJ whole genome shotgun (WGS) entry which is preliminary data.</text>
</comment>
<reference evidence="2" key="1">
    <citation type="journal article" date="2019" name="Int. J. Syst. Evol. Microbiol.">
        <title>The Global Catalogue of Microorganisms (GCM) 10K type strain sequencing project: providing services to taxonomists for standard genome sequencing and annotation.</title>
        <authorList>
            <consortium name="The Broad Institute Genomics Platform"/>
            <consortium name="The Broad Institute Genome Sequencing Center for Infectious Disease"/>
            <person name="Wu L."/>
            <person name="Ma J."/>
        </authorList>
    </citation>
    <scope>NUCLEOTIDE SEQUENCE [LARGE SCALE GENOMIC DNA]</scope>
    <source>
        <strain evidence="2">CGMCC 1.13574</strain>
    </source>
</reference>
<organism evidence="1 2">
    <name type="scientific">Tumebacillus lipolyticus</name>
    <dbReference type="NCBI Taxonomy" id="1280370"/>
    <lineage>
        <taxon>Bacteria</taxon>
        <taxon>Bacillati</taxon>
        <taxon>Bacillota</taxon>
        <taxon>Bacilli</taxon>
        <taxon>Bacillales</taxon>
        <taxon>Alicyclobacillaceae</taxon>
        <taxon>Tumebacillus</taxon>
    </lineage>
</organism>
<gene>
    <name evidence="1" type="ORF">ACFSOY_07595</name>
</gene>
<evidence type="ECO:0000313" key="1">
    <source>
        <dbReference type="EMBL" id="MFD2169854.1"/>
    </source>
</evidence>
<dbReference type="InterPro" id="IPR035901">
    <property type="entry name" value="GIY-YIG_endonuc_sf"/>
</dbReference>
<dbReference type="RefSeq" id="WP_386045323.1">
    <property type="nucleotide sequence ID" value="NZ_JBHUIO010000005.1"/>
</dbReference>
<dbReference type="CDD" id="cd10451">
    <property type="entry name" value="GIY-YIG_LuxR_like"/>
    <property type="match status" value="1"/>
</dbReference>
<protein>
    <submittedName>
        <fullName evidence="1">GIY-YIG nuclease family protein</fullName>
    </submittedName>
</protein>
<accession>A0ABW4ZWF9</accession>
<sequence length="114" mass="13432">MDSKRKRQLLEEYKNRRPEMGVISFRCHATGEEFLGASKDTKADFNSTRFKLSAGGHPNQRLQELWRQYGESGFDLSVVKILKYDDPQEDHTAELEELREQCLADNKEARRIWR</sequence>
<dbReference type="Proteomes" id="UP001597343">
    <property type="component" value="Unassembled WGS sequence"/>
</dbReference>
<dbReference type="Gene3D" id="3.40.1440.10">
    <property type="entry name" value="GIY-YIG endonuclease"/>
    <property type="match status" value="1"/>
</dbReference>
<dbReference type="EMBL" id="JBHUIO010000005">
    <property type="protein sequence ID" value="MFD2169854.1"/>
    <property type="molecule type" value="Genomic_DNA"/>
</dbReference>
<proteinExistence type="predicted"/>
<name>A0ABW4ZWF9_9BACL</name>
<evidence type="ECO:0000313" key="2">
    <source>
        <dbReference type="Proteomes" id="UP001597343"/>
    </source>
</evidence>